<reference evidence="2" key="1">
    <citation type="submission" date="2022-01" db="EMBL/GenBank/DDBJ databases">
        <authorList>
            <person name="Braso-Vives M."/>
        </authorList>
    </citation>
    <scope>NUCLEOTIDE SEQUENCE</scope>
</reference>
<protein>
    <submittedName>
        <fullName evidence="2">Hypp2470 protein</fullName>
    </submittedName>
</protein>
<sequence>MPAAPSDGSSPTRSASVKTADGVTTTSRPPGRWQEGTSRCCLLRDTCDRRAGVTSTVRLARWGQGWRVVEWHRFDFLLLGADIWGTLDERPVSFLVEDHWEDDTYRPGDEVHFHHLVRLFQTLRQGAHSEIEAAKDDIISWVTDEENTVGIAMDDELLDAEEDHSMPWVVDGEDLFMQQPQ</sequence>
<gene>
    <name evidence="2" type="primary">Hypp2470</name>
    <name evidence="2" type="ORF">BLAG_LOCUS17152</name>
</gene>
<evidence type="ECO:0000313" key="2">
    <source>
        <dbReference type="EMBL" id="CAH1261849.1"/>
    </source>
</evidence>
<proteinExistence type="predicted"/>
<feature type="region of interest" description="Disordered" evidence="1">
    <location>
        <begin position="1"/>
        <end position="32"/>
    </location>
</feature>
<evidence type="ECO:0000313" key="3">
    <source>
        <dbReference type="Proteomes" id="UP000838412"/>
    </source>
</evidence>
<evidence type="ECO:0000256" key="1">
    <source>
        <dbReference type="SAM" id="MobiDB-lite"/>
    </source>
</evidence>
<dbReference type="Proteomes" id="UP000838412">
    <property type="component" value="Chromosome 4"/>
</dbReference>
<organism evidence="2 3">
    <name type="scientific">Branchiostoma lanceolatum</name>
    <name type="common">Common lancelet</name>
    <name type="synonym">Amphioxus lanceolatum</name>
    <dbReference type="NCBI Taxonomy" id="7740"/>
    <lineage>
        <taxon>Eukaryota</taxon>
        <taxon>Metazoa</taxon>
        <taxon>Chordata</taxon>
        <taxon>Cephalochordata</taxon>
        <taxon>Leptocardii</taxon>
        <taxon>Amphioxiformes</taxon>
        <taxon>Branchiostomatidae</taxon>
        <taxon>Branchiostoma</taxon>
    </lineage>
</organism>
<name>A0A8J9ZTF2_BRALA</name>
<feature type="compositionally biased region" description="Polar residues" evidence="1">
    <location>
        <begin position="7"/>
        <end position="28"/>
    </location>
</feature>
<accession>A0A8J9ZTF2</accession>
<keyword evidence="3" id="KW-1185">Reference proteome</keyword>
<dbReference type="AlphaFoldDB" id="A0A8J9ZTF2"/>
<dbReference type="EMBL" id="OV696689">
    <property type="protein sequence ID" value="CAH1261849.1"/>
    <property type="molecule type" value="Genomic_DNA"/>
</dbReference>